<reference evidence="2" key="1">
    <citation type="submission" date="2020-06" db="EMBL/GenBank/DDBJ databases">
        <title>Unique genomic features of the anaerobic methanotrophic archaea.</title>
        <authorList>
            <person name="Chadwick G.L."/>
            <person name="Skennerton C.T."/>
            <person name="Laso-Perez R."/>
            <person name="Leu A.O."/>
            <person name="Speth D.R."/>
            <person name="Yu H."/>
            <person name="Morgan-Lang C."/>
            <person name="Hatzenpichler R."/>
            <person name="Goudeau D."/>
            <person name="Malmstrom R."/>
            <person name="Brazelton W.J."/>
            <person name="Woyke T."/>
            <person name="Hallam S.J."/>
            <person name="Tyson G.W."/>
            <person name="Wegener G."/>
            <person name="Boetius A."/>
            <person name="Orphan V."/>
        </authorList>
    </citation>
    <scope>NUCLEOTIDE SEQUENCE</scope>
</reference>
<protein>
    <submittedName>
        <fullName evidence="2">Ion-translocating oxidoreductase complex subunit B</fullName>
    </submittedName>
</protein>
<feature type="domain" description="4Fe-4S ferredoxin-type" evidence="1">
    <location>
        <begin position="229"/>
        <end position="258"/>
    </location>
</feature>
<dbReference type="EMBL" id="MT631675">
    <property type="protein sequence ID" value="QNO56988.1"/>
    <property type="molecule type" value="Genomic_DNA"/>
</dbReference>
<proteinExistence type="predicted"/>
<dbReference type="InterPro" id="IPR017896">
    <property type="entry name" value="4Fe4S_Fe-S-bd"/>
</dbReference>
<dbReference type="GO" id="GO:0016491">
    <property type="term" value="F:oxidoreductase activity"/>
    <property type="evidence" value="ECO:0007669"/>
    <property type="project" value="UniProtKB-ARBA"/>
</dbReference>
<dbReference type="PROSITE" id="PS00198">
    <property type="entry name" value="4FE4S_FER_1"/>
    <property type="match status" value="1"/>
</dbReference>
<name>A0A7G9Z9Q4_9EURY</name>
<dbReference type="SUPFAM" id="SSF54862">
    <property type="entry name" value="4Fe-4S ferredoxins"/>
    <property type="match status" value="1"/>
</dbReference>
<gene>
    <name evidence="2" type="primary">rsxB_2</name>
    <name evidence="2" type="ORF">MGAOFDBH_00005</name>
</gene>
<organism evidence="2">
    <name type="scientific">Candidatus Methanophaga sp. ANME-1 ERB7</name>
    <dbReference type="NCBI Taxonomy" id="2759913"/>
    <lineage>
        <taxon>Archaea</taxon>
        <taxon>Methanobacteriati</taxon>
        <taxon>Methanobacteriota</taxon>
        <taxon>Stenosarchaea group</taxon>
        <taxon>Methanomicrobia</taxon>
        <taxon>Candidatus Methanophagales</taxon>
        <taxon>Candidatus Methanophagaceae</taxon>
        <taxon>Candidatus Methanophaga</taxon>
    </lineage>
</organism>
<accession>A0A7G9Z9Q4</accession>
<dbReference type="AlphaFoldDB" id="A0A7G9Z9Q4"/>
<evidence type="ECO:0000313" key="2">
    <source>
        <dbReference type="EMBL" id="QNO56988.1"/>
    </source>
</evidence>
<evidence type="ECO:0000259" key="1">
    <source>
        <dbReference type="PROSITE" id="PS51379"/>
    </source>
</evidence>
<sequence length="267" mass="30411">MCEFCKKHGGGKKWYFNPNNYSEEMGEARRVLLEKIARDRGYEKWIISGFETVEQLKVIPLLNKLVTNLGEKYLEKTEGGQIIPVNDALKVLELCENPAILPCTCRQIVGEEKHCCLNFGLIPELYKKANPDEYMEEISVNKAKRLLREWDKEGLYHVILWGKAPYVTSVCNCTAAYCIAYKGRFVSGLKTSMLKGEYVARVSEEKCLGCKKCLTRCQFGAIFFNVDKKKAFVDIRKCVGCGLCATDCENNAIGLIERRFTPAKNLW</sequence>
<dbReference type="Gene3D" id="3.30.70.20">
    <property type="match status" value="1"/>
</dbReference>
<dbReference type="PROSITE" id="PS51379">
    <property type="entry name" value="4FE4S_FER_2"/>
    <property type="match status" value="2"/>
</dbReference>
<dbReference type="Pfam" id="PF13237">
    <property type="entry name" value="Fer4_10"/>
    <property type="match status" value="1"/>
</dbReference>
<dbReference type="InterPro" id="IPR017900">
    <property type="entry name" value="4Fe4S_Fe_S_CS"/>
</dbReference>
<feature type="domain" description="4Fe-4S ferredoxin-type" evidence="1">
    <location>
        <begin position="198"/>
        <end position="227"/>
    </location>
</feature>